<proteinExistence type="predicted"/>
<protein>
    <submittedName>
        <fullName evidence="1">Uncharacterized protein</fullName>
    </submittedName>
</protein>
<name>A0A445MXU9_9BACT</name>
<dbReference type="AlphaFoldDB" id="A0A445MXU9"/>
<dbReference type="EMBL" id="OJIN01000146">
    <property type="protein sequence ID" value="SPD74320.1"/>
    <property type="molecule type" value="Genomic_DNA"/>
</dbReference>
<accession>A0A445MXU9</accession>
<organism evidence="1">
    <name type="scientific">uncultured Desulfobacterium sp</name>
    <dbReference type="NCBI Taxonomy" id="201089"/>
    <lineage>
        <taxon>Bacteria</taxon>
        <taxon>Pseudomonadati</taxon>
        <taxon>Thermodesulfobacteriota</taxon>
        <taxon>Desulfobacteria</taxon>
        <taxon>Desulfobacterales</taxon>
        <taxon>Desulfobacteriaceae</taxon>
        <taxon>Desulfobacterium</taxon>
        <taxon>environmental samples</taxon>
    </lineage>
</organism>
<reference evidence="1" key="1">
    <citation type="submission" date="2018-01" db="EMBL/GenBank/DDBJ databases">
        <authorList>
            <person name="Regsiter A."/>
            <person name="William W."/>
        </authorList>
    </citation>
    <scope>NUCLEOTIDE SEQUENCE</scope>
    <source>
        <strain evidence="1">TRIP AH-1</strain>
    </source>
</reference>
<gene>
    <name evidence="1" type="ORF">PITCH_A230006</name>
</gene>
<evidence type="ECO:0000313" key="1">
    <source>
        <dbReference type="EMBL" id="SPD74320.1"/>
    </source>
</evidence>
<sequence length="81" mass="9056">MGPERTLSRIAKTIDKLAERIEGEKGFPKSEDIKQFNALVAEYTKLLSTINEKPGKGQGEQDLDDILIRGKRGAYEALLHD</sequence>